<dbReference type="Gene3D" id="3.30.470.10">
    <property type="match status" value="1"/>
</dbReference>
<feature type="region of interest" description="Disordered" evidence="2">
    <location>
        <begin position="105"/>
        <end position="124"/>
    </location>
</feature>
<reference evidence="3 4" key="1">
    <citation type="submission" date="2022-10" db="EMBL/GenBank/DDBJ databases">
        <title>The complete genomes of actinobacterial strains from the NBC collection.</title>
        <authorList>
            <person name="Joergensen T.S."/>
            <person name="Alvarez Arevalo M."/>
            <person name="Sterndorff E.B."/>
            <person name="Faurdal D."/>
            <person name="Vuksanovic O."/>
            <person name="Mourched A.-S."/>
            <person name="Charusanti P."/>
            <person name="Shaw S."/>
            <person name="Blin K."/>
            <person name="Weber T."/>
        </authorList>
    </citation>
    <scope>NUCLEOTIDE SEQUENCE [LARGE SCALE GENOMIC DNA]</scope>
    <source>
        <strain evidence="3 4">NBC_00319</strain>
    </source>
</reference>
<dbReference type="Pfam" id="PF01063">
    <property type="entry name" value="Aminotran_4"/>
    <property type="match status" value="1"/>
</dbReference>
<dbReference type="Gene3D" id="3.20.10.10">
    <property type="entry name" value="D-amino Acid Aminotransferase, subunit A, domain 2"/>
    <property type="match status" value="1"/>
</dbReference>
<dbReference type="NCBIfam" id="NF005886">
    <property type="entry name" value="PRK07849.1-1"/>
    <property type="match status" value="1"/>
</dbReference>
<comment type="similarity">
    <text evidence="1">Belongs to the class-IV pyridoxal-phosphate-dependent aminotransferase family.</text>
</comment>
<dbReference type="InterPro" id="IPR043132">
    <property type="entry name" value="BCAT-like_C"/>
</dbReference>
<dbReference type="InterPro" id="IPR050571">
    <property type="entry name" value="Class-IV_PLP-Dep_Aminotrnsfr"/>
</dbReference>
<dbReference type="AlphaFoldDB" id="A0AAU4K0K0"/>
<dbReference type="KEGG" id="whr:OG579_17915"/>
<dbReference type="PANTHER" id="PTHR42743">
    <property type="entry name" value="AMINO-ACID AMINOTRANSFERASE"/>
    <property type="match status" value="1"/>
</dbReference>
<dbReference type="PANTHER" id="PTHR42743:SF11">
    <property type="entry name" value="AMINODEOXYCHORISMATE LYASE"/>
    <property type="match status" value="1"/>
</dbReference>
<keyword evidence="3" id="KW-0456">Lyase</keyword>
<evidence type="ECO:0000256" key="2">
    <source>
        <dbReference type="SAM" id="MobiDB-lite"/>
    </source>
</evidence>
<sequence length="305" mass="32431">MPHPILVTYDGAVLDPDVPYLHADDLAAVRGDGVFETLLVRSGTARLVGLHLERLARSASLLDLPEPDAGQWRSAITTGARVWAEENGKDTEGVMRLVYSRGRESAPVGAPGPRDGAETGISRESNEATAYLTVGPVADRVASARENGTSVITLDRGYSIDLASYAPWQLIGAKTLSYATNMAAQRHAAAQGAEDVIYVSSEGEVLESPRSTVIALFGDTLVTVPPEYGILHGTTQQALFTLAEKEGFVTETRSLRTADLIAADGVWLLSSITLAARVVTLNGYDMPVPARAAEFAALVDRAIED</sequence>
<dbReference type="GO" id="GO:0046394">
    <property type="term" value="P:carboxylic acid biosynthetic process"/>
    <property type="evidence" value="ECO:0007669"/>
    <property type="project" value="UniProtKB-ARBA"/>
</dbReference>
<dbReference type="GO" id="GO:0008696">
    <property type="term" value="F:4-amino-4-deoxychorismate lyase activity"/>
    <property type="evidence" value="ECO:0007669"/>
    <property type="project" value="UniProtKB-EC"/>
</dbReference>
<proteinExistence type="inferred from homology"/>
<evidence type="ECO:0000313" key="4">
    <source>
        <dbReference type="Proteomes" id="UP001432128"/>
    </source>
</evidence>
<dbReference type="InterPro" id="IPR036038">
    <property type="entry name" value="Aminotransferase-like"/>
</dbReference>
<dbReference type="EC" id="4.1.3.38" evidence="3"/>
<dbReference type="GO" id="GO:0005829">
    <property type="term" value="C:cytosol"/>
    <property type="evidence" value="ECO:0007669"/>
    <property type="project" value="TreeGrafter"/>
</dbReference>
<dbReference type="RefSeq" id="WP_328857044.1">
    <property type="nucleotide sequence ID" value="NZ_CP108021.1"/>
</dbReference>
<evidence type="ECO:0000313" key="3">
    <source>
        <dbReference type="EMBL" id="WUM19558.1"/>
    </source>
</evidence>
<accession>A0AAU4K0K0</accession>
<organism evidence="3 4">
    <name type="scientific">Williamsia herbipolensis</name>
    <dbReference type="NCBI Taxonomy" id="1603258"/>
    <lineage>
        <taxon>Bacteria</taxon>
        <taxon>Bacillati</taxon>
        <taxon>Actinomycetota</taxon>
        <taxon>Actinomycetes</taxon>
        <taxon>Mycobacteriales</taxon>
        <taxon>Nocardiaceae</taxon>
        <taxon>Williamsia</taxon>
    </lineage>
</organism>
<dbReference type="EMBL" id="CP108021">
    <property type="protein sequence ID" value="WUM19558.1"/>
    <property type="molecule type" value="Genomic_DNA"/>
</dbReference>
<keyword evidence="4" id="KW-1185">Reference proteome</keyword>
<protein>
    <submittedName>
        <fullName evidence="3">Aminodeoxychorismate lyase</fullName>
        <ecNumber evidence="3">4.1.3.38</ecNumber>
    </submittedName>
</protein>
<name>A0AAU4K0K0_9NOCA</name>
<dbReference type="InterPro" id="IPR043131">
    <property type="entry name" value="BCAT-like_N"/>
</dbReference>
<evidence type="ECO:0000256" key="1">
    <source>
        <dbReference type="ARBA" id="ARBA00009320"/>
    </source>
</evidence>
<gene>
    <name evidence="3" type="ORF">OG579_17915</name>
</gene>
<dbReference type="Proteomes" id="UP001432128">
    <property type="component" value="Chromosome"/>
</dbReference>
<dbReference type="InterPro" id="IPR001544">
    <property type="entry name" value="Aminotrans_IV"/>
</dbReference>
<dbReference type="SUPFAM" id="SSF56752">
    <property type="entry name" value="D-aminoacid aminotransferase-like PLP-dependent enzymes"/>
    <property type="match status" value="1"/>
</dbReference>